<keyword evidence="6" id="KW-0472">Membrane</keyword>
<evidence type="ECO:0000256" key="1">
    <source>
        <dbReference type="ARBA" id="ARBA00004442"/>
    </source>
</evidence>
<dbReference type="InterPro" id="IPR051906">
    <property type="entry name" value="TolC-like"/>
</dbReference>
<dbReference type="InterPro" id="IPR003423">
    <property type="entry name" value="OMP_efflux"/>
</dbReference>
<dbReference type="eggNOG" id="COG1538">
    <property type="taxonomic scope" value="Bacteria"/>
</dbReference>
<dbReference type="Pfam" id="PF02321">
    <property type="entry name" value="OEP"/>
    <property type="match status" value="1"/>
</dbReference>
<dbReference type="PANTHER" id="PTHR30026:SF21">
    <property type="entry name" value="SLR1270 PROTEIN"/>
    <property type="match status" value="1"/>
</dbReference>
<comment type="caution">
    <text evidence="10">The sequence shown here is derived from an EMBL/GenBank/DDBJ whole genome shotgun (WGS) entry which is preliminary data.</text>
</comment>
<dbReference type="GO" id="GO:0015288">
    <property type="term" value="F:porin activity"/>
    <property type="evidence" value="ECO:0007669"/>
    <property type="project" value="TreeGrafter"/>
</dbReference>
<evidence type="ECO:0000313" key="10">
    <source>
        <dbReference type="EMBL" id="EDM78552.1"/>
    </source>
</evidence>
<comment type="similarity">
    <text evidence="2">Belongs to the outer membrane factor (OMF) (TC 1.B.17) family.</text>
</comment>
<sequence length="535" mass="57686">MTVALLLSFAPPPTFVAPPAPAKEGAEEVPAEGRAEAEVAVDRTQRGVETPAAAATRRAQASQAQADARTADSAEGPARAAPLELGEVLGSVAEHDPRLEAAERKREGARGKAMAARGAFDPKLAARGLIQPLSYYQHGLVDVKVTQATPLWGLGVWAGWRVGAGDFAVYDGKLLTASGGELRAGASLPLWQGGPTDEARTERRVADLEVARQDAERDAKSLELQLKATKAYWDWVAAGQRLEVAEQLLEIAETRDVGLRRQIDLGAVEAIVGVDNRRTILSRRGKVVKETRSFQKATLKLSLFLRDGEGEPVLAGRERVPVLPASVWAGDVPEIEVPLSPTSDEIEQAIANRPDIQALLQVREQKVAELRWARNQIAPRVDVSAWVAKDLGEGVESLLPPEVAATIELELPIPMRKARGKARTARAELQRVEAQLRLARNEVAMEIGDAHSALVAAHAQLELRAEQHDLARQLSEAELRRFELGDSDLLRVNLRELAVAEAAAQEVSAWAELHQARAALDVSLGRPVGPEASGD</sequence>
<dbReference type="Proteomes" id="UP000005801">
    <property type="component" value="Unassembled WGS sequence"/>
</dbReference>
<proteinExistence type="inferred from homology"/>
<dbReference type="STRING" id="391625.PPSIR1_14980"/>
<keyword evidence="8" id="KW-0175">Coiled coil</keyword>
<dbReference type="GO" id="GO:0015562">
    <property type="term" value="F:efflux transmembrane transporter activity"/>
    <property type="evidence" value="ECO:0007669"/>
    <property type="project" value="InterPro"/>
</dbReference>
<feature type="coiled-coil region" evidence="8">
    <location>
        <begin position="415"/>
        <end position="442"/>
    </location>
</feature>
<evidence type="ECO:0000256" key="8">
    <source>
        <dbReference type="SAM" id="Coils"/>
    </source>
</evidence>
<evidence type="ECO:0000256" key="3">
    <source>
        <dbReference type="ARBA" id="ARBA00022448"/>
    </source>
</evidence>
<keyword evidence="5" id="KW-0812">Transmembrane</keyword>
<dbReference type="SUPFAM" id="SSF56954">
    <property type="entry name" value="Outer membrane efflux proteins (OEP)"/>
    <property type="match status" value="1"/>
</dbReference>
<accession>A6G6C3</accession>
<dbReference type="Gene3D" id="1.20.1600.10">
    <property type="entry name" value="Outer membrane efflux proteins (OEP)"/>
    <property type="match status" value="1"/>
</dbReference>
<reference evidence="10 11" key="1">
    <citation type="submission" date="2007-06" db="EMBL/GenBank/DDBJ databases">
        <authorList>
            <person name="Shimkets L."/>
            <person name="Ferriera S."/>
            <person name="Johnson J."/>
            <person name="Kravitz S."/>
            <person name="Beeson K."/>
            <person name="Sutton G."/>
            <person name="Rogers Y.-H."/>
            <person name="Friedman R."/>
            <person name="Frazier M."/>
            <person name="Venter J.C."/>
        </authorList>
    </citation>
    <scope>NUCLEOTIDE SEQUENCE [LARGE SCALE GENOMIC DNA]</scope>
    <source>
        <strain evidence="10 11">SIR-1</strain>
    </source>
</reference>
<keyword evidence="11" id="KW-1185">Reference proteome</keyword>
<evidence type="ECO:0000256" key="7">
    <source>
        <dbReference type="ARBA" id="ARBA00023237"/>
    </source>
</evidence>
<evidence type="ECO:0000256" key="2">
    <source>
        <dbReference type="ARBA" id="ARBA00007613"/>
    </source>
</evidence>
<gene>
    <name evidence="10" type="ORF">PPSIR1_14980</name>
</gene>
<feature type="compositionally biased region" description="Basic and acidic residues" evidence="9">
    <location>
        <begin position="31"/>
        <end position="46"/>
    </location>
</feature>
<protein>
    <submittedName>
        <fullName evidence="10">Outer membrane component of multidrug efflux pump</fullName>
    </submittedName>
</protein>
<feature type="compositionally biased region" description="Pro residues" evidence="9">
    <location>
        <begin position="11"/>
        <end position="21"/>
    </location>
</feature>
<organism evidence="10 11">
    <name type="scientific">Plesiocystis pacifica SIR-1</name>
    <dbReference type="NCBI Taxonomy" id="391625"/>
    <lineage>
        <taxon>Bacteria</taxon>
        <taxon>Pseudomonadati</taxon>
        <taxon>Myxococcota</taxon>
        <taxon>Polyangia</taxon>
        <taxon>Nannocystales</taxon>
        <taxon>Nannocystaceae</taxon>
        <taxon>Plesiocystis</taxon>
    </lineage>
</organism>
<dbReference type="PANTHER" id="PTHR30026">
    <property type="entry name" value="OUTER MEMBRANE PROTEIN TOLC"/>
    <property type="match status" value="1"/>
</dbReference>
<feature type="coiled-coil region" evidence="8">
    <location>
        <begin position="198"/>
        <end position="232"/>
    </location>
</feature>
<dbReference type="AlphaFoldDB" id="A6G6C3"/>
<evidence type="ECO:0000256" key="9">
    <source>
        <dbReference type="SAM" id="MobiDB-lite"/>
    </source>
</evidence>
<comment type="subcellular location">
    <subcellularLocation>
        <location evidence="1">Cell outer membrane</location>
    </subcellularLocation>
</comment>
<feature type="region of interest" description="Disordered" evidence="9">
    <location>
        <begin position="11"/>
        <end position="78"/>
    </location>
</feature>
<evidence type="ECO:0000256" key="5">
    <source>
        <dbReference type="ARBA" id="ARBA00022692"/>
    </source>
</evidence>
<keyword evidence="4" id="KW-1134">Transmembrane beta strand</keyword>
<dbReference type="EMBL" id="ABCS01000029">
    <property type="protein sequence ID" value="EDM78552.1"/>
    <property type="molecule type" value="Genomic_DNA"/>
</dbReference>
<name>A6G6C3_9BACT</name>
<feature type="compositionally biased region" description="Low complexity" evidence="9">
    <location>
        <begin position="52"/>
        <end position="74"/>
    </location>
</feature>
<keyword evidence="3" id="KW-0813">Transport</keyword>
<dbReference type="GO" id="GO:0009279">
    <property type="term" value="C:cell outer membrane"/>
    <property type="evidence" value="ECO:0007669"/>
    <property type="project" value="UniProtKB-SubCell"/>
</dbReference>
<evidence type="ECO:0000313" key="11">
    <source>
        <dbReference type="Proteomes" id="UP000005801"/>
    </source>
</evidence>
<keyword evidence="7" id="KW-0998">Cell outer membrane</keyword>
<evidence type="ECO:0000256" key="6">
    <source>
        <dbReference type="ARBA" id="ARBA00023136"/>
    </source>
</evidence>
<dbReference type="GO" id="GO:1990281">
    <property type="term" value="C:efflux pump complex"/>
    <property type="evidence" value="ECO:0007669"/>
    <property type="project" value="TreeGrafter"/>
</dbReference>
<evidence type="ECO:0000256" key="4">
    <source>
        <dbReference type="ARBA" id="ARBA00022452"/>
    </source>
</evidence>